<keyword evidence="1" id="KW-0472">Membrane</keyword>
<evidence type="ECO:0000313" key="4">
    <source>
        <dbReference type="Proteomes" id="UP000316921"/>
    </source>
</evidence>
<dbReference type="EMBL" id="CP036287">
    <property type="protein sequence ID" value="QDU66930.1"/>
    <property type="molecule type" value="Genomic_DNA"/>
</dbReference>
<keyword evidence="1" id="KW-0812">Transmembrane</keyword>
<reference evidence="3 4" key="1">
    <citation type="submission" date="2019-02" db="EMBL/GenBank/DDBJ databases">
        <title>Deep-cultivation of Planctomycetes and their phenomic and genomic characterization uncovers novel biology.</title>
        <authorList>
            <person name="Wiegand S."/>
            <person name="Jogler M."/>
            <person name="Boedeker C."/>
            <person name="Pinto D."/>
            <person name="Vollmers J."/>
            <person name="Rivas-Marin E."/>
            <person name="Kohn T."/>
            <person name="Peeters S.H."/>
            <person name="Heuer A."/>
            <person name="Rast P."/>
            <person name="Oberbeckmann S."/>
            <person name="Bunk B."/>
            <person name="Jeske O."/>
            <person name="Meyerdierks A."/>
            <person name="Storesund J.E."/>
            <person name="Kallscheuer N."/>
            <person name="Luecker S."/>
            <person name="Lage O.M."/>
            <person name="Pohl T."/>
            <person name="Merkel B.J."/>
            <person name="Hornburger P."/>
            <person name="Mueller R.-W."/>
            <person name="Bruemmer F."/>
            <person name="Labrenz M."/>
            <person name="Spormann A.M."/>
            <person name="Op den Camp H."/>
            <person name="Overmann J."/>
            <person name="Amann R."/>
            <person name="Jetten M.S.M."/>
            <person name="Mascher T."/>
            <person name="Medema M.H."/>
            <person name="Devos D.P."/>
            <person name="Kaster A.-K."/>
            <person name="Ovreas L."/>
            <person name="Rohde M."/>
            <person name="Galperin M.Y."/>
            <person name="Jogler C."/>
        </authorList>
    </citation>
    <scope>NUCLEOTIDE SEQUENCE [LARGE SCALE GENOMIC DNA]</scope>
    <source>
        <strain evidence="3 4">Pla133</strain>
    </source>
</reference>
<proteinExistence type="predicted"/>
<keyword evidence="4" id="KW-1185">Reference proteome</keyword>
<dbReference type="RefSeq" id="WP_145064730.1">
    <property type="nucleotide sequence ID" value="NZ_CP036287.1"/>
</dbReference>
<dbReference type="AlphaFoldDB" id="A0A518BIW6"/>
<accession>A0A518BIW6</accession>
<dbReference type="Proteomes" id="UP000316921">
    <property type="component" value="Chromosome"/>
</dbReference>
<evidence type="ECO:0000256" key="1">
    <source>
        <dbReference type="SAM" id="Phobius"/>
    </source>
</evidence>
<feature type="domain" description="Putative zinc-finger" evidence="2">
    <location>
        <begin position="14"/>
        <end position="48"/>
    </location>
</feature>
<gene>
    <name evidence="3" type="ORF">Pla133_20060</name>
</gene>
<evidence type="ECO:0000313" key="3">
    <source>
        <dbReference type="EMBL" id="QDU66930.1"/>
    </source>
</evidence>
<protein>
    <recommendedName>
        <fullName evidence="2">Putative zinc-finger domain-containing protein</fullName>
    </recommendedName>
</protein>
<organism evidence="3 4">
    <name type="scientific">Engelhardtia mirabilis</name>
    <dbReference type="NCBI Taxonomy" id="2528011"/>
    <lineage>
        <taxon>Bacteria</taxon>
        <taxon>Pseudomonadati</taxon>
        <taxon>Planctomycetota</taxon>
        <taxon>Planctomycetia</taxon>
        <taxon>Planctomycetia incertae sedis</taxon>
        <taxon>Engelhardtia</taxon>
    </lineage>
</organism>
<sequence>MNDHRTGTRNPEACTRVRGRLEALLDGALSPLDRARDEGHLEGCVECAAARDGAAAFLETLRSEYGNGVDPSWRDAGLAARLAAATPPRQPWSVRLVGPPGDRAGLPVLAAAAAVLALIALGSSGAVDDLTMEVREQVQVTDGELRELLDGATRTDRWFETLLNAPDQAVPR</sequence>
<evidence type="ECO:0000259" key="2">
    <source>
        <dbReference type="Pfam" id="PF13490"/>
    </source>
</evidence>
<dbReference type="InterPro" id="IPR027383">
    <property type="entry name" value="Znf_put"/>
</dbReference>
<name>A0A518BIW6_9BACT</name>
<keyword evidence="1" id="KW-1133">Transmembrane helix</keyword>
<dbReference type="KEGG" id="pbap:Pla133_20060"/>
<dbReference type="Pfam" id="PF13490">
    <property type="entry name" value="zf-HC2"/>
    <property type="match status" value="1"/>
</dbReference>
<feature type="transmembrane region" description="Helical" evidence="1">
    <location>
        <begin position="104"/>
        <end position="127"/>
    </location>
</feature>